<reference evidence="3" key="1">
    <citation type="journal article" date="2017" name="Gigascience">
        <title>The genome draft of coconut (Cocos nucifera).</title>
        <authorList>
            <person name="Xiao Y."/>
            <person name="Xu P."/>
            <person name="Fan H."/>
            <person name="Baudouin L."/>
            <person name="Xia W."/>
            <person name="Bocs S."/>
            <person name="Xu J."/>
            <person name="Li Q."/>
            <person name="Guo A."/>
            <person name="Zhou L."/>
            <person name="Li J."/>
            <person name="Wu Y."/>
            <person name="Ma Z."/>
            <person name="Armero A."/>
            <person name="Issali A.E."/>
            <person name="Liu N."/>
            <person name="Peng M."/>
            <person name="Yang Y."/>
        </authorList>
    </citation>
    <scope>NUCLEOTIDE SEQUENCE</scope>
    <source>
        <tissue evidence="3">Spear leaf of Hainan Tall coconut</tissue>
    </source>
</reference>
<feature type="domain" description="PGG" evidence="2">
    <location>
        <begin position="48"/>
        <end position="159"/>
    </location>
</feature>
<evidence type="ECO:0000256" key="1">
    <source>
        <dbReference type="SAM" id="Phobius"/>
    </source>
</evidence>
<keyword evidence="4" id="KW-1185">Reference proteome</keyword>
<keyword evidence="1" id="KW-1133">Transmembrane helix</keyword>
<dbReference type="AlphaFoldDB" id="A0A8K0ICD6"/>
<evidence type="ECO:0000313" key="4">
    <source>
        <dbReference type="Proteomes" id="UP000797356"/>
    </source>
</evidence>
<dbReference type="Pfam" id="PF13962">
    <property type="entry name" value="PGG"/>
    <property type="match status" value="1"/>
</dbReference>
<gene>
    <name evidence="3" type="ORF">COCNU_06G015620</name>
</gene>
<dbReference type="Proteomes" id="UP000797356">
    <property type="component" value="Chromosome 6"/>
</dbReference>
<dbReference type="GO" id="GO:0016020">
    <property type="term" value="C:membrane"/>
    <property type="evidence" value="ECO:0007669"/>
    <property type="project" value="TreeGrafter"/>
</dbReference>
<feature type="transmembrane region" description="Helical" evidence="1">
    <location>
        <begin position="173"/>
        <end position="194"/>
    </location>
</feature>
<evidence type="ECO:0000259" key="2">
    <source>
        <dbReference type="Pfam" id="PF13962"/>
    </source>
</evidence>
<feature type="transmembrane region" description="Helical" evidence="1">
    <location>
        <begin position="136"/>
        <end position="161"/>
    </location>
</feature>
<accession>A0A8K0ICD6</accession>
<evidence type="ECO:0000313" key="3">
    <source>
        <dbReference type="EMBL" id="KAG1347733.1"/>
    </source>
</evidence>
<organism evidence="3 4">
    <name type="scientific">Cocos nucifera</name>
    <name type="common">Coconut palm</name>
    <dbReference type="NCBI Taxonomy" id="13894"/>
    <lineage>
        <taxon>Eukaryota</taxon>
        <taxon>Viridiplantae</taxon>
        <taxon>Streptophyta</taxon>
        <taxon>Embryophyta</taxon>
        <taxon>Tracheophyta</taxon>
        <taxon>Spermatophyta</taxon>
        <taxon>Magnoliopsida</taxon>
        <taxon>Liliopsida</taxon>
        <taxon>Arecaceae</taxon>
        <taxon>Arecoideae</taxon>
        <taxon>Cocoseae</taxon>
        <taxon>Attaleinae</taxon>
        <taxon>Cocos</taxon>
    </lineage>
</organism>
<dbReference type="PANTHER" id="PTHR24177">
    <property type="entry name" value="CASKIN"/>
    <property type="match status" value="1"/>
</dbReference>
<proteinExistence type="predicted"/>
<name>A0A8K0ICD6_COCNU</name>
<dbReference type="OrthoDB" id="1652385at2759"/>
<dbReference type="EMBL" id="CM017877">
    <property type="protein sequence ID" value="KAG1347733.1"/>
    <property type="molecule type" value="Genomic_DNA"/>
</dbReference>
<protein>
    <submittedName>
        <fullName evidence="3">Ankyrin-repeat containing-like protein</fullName>
    </submittedName>
</protein>
<keyword evidence="1" id="KW-0812">Transmembrane</keyword>
<reference evidence="3" key="2">
    <citation type="submission" date="2019-07" db="EMBL/GenBank/DDBJ databases">
        <authorList>
            <person name="Yang Y."/>
            <person name="Bocs S."/>
            <person name="Baudouin L."/>
        </authorList>
    </citation>
    <scope>NUCLEOTIDE SEQUENCE</scope>
    <source>
        <tissue evidence="3">Spear leaf of Hainan Tall coconut</tissue>
    </source>
</reference>
<comment type="caution">
    <text evidence="3">The sequence shown here is derived from an EMBL/GenBank/DDBJ whole genome shotgun (WGS) entry which is preliminary data.</text>
</comment>
<sequence length="214" mass="23870">MQSEVKWYKYVKKSMKTPGFFALYNSHRKTAPKIFTKDHKDLMKEAQDWLINTSESCSVVAALVAAVAYTSATSVPGGHDQNTGIPVFEGQLVFQVFALSSLIALCFSATALVLFLSIVTSRFHEVEFETALPTKLIGGMTTLFVSIAANFISFCAGHFYIINNKLESRVYLLYGALSFPVMAFFLTSQLHLYVDLTRALLSEEPERSGRPHDF</sequence>
<keyword evidence="1" id="KW-0472">Membrane</keyword>
<feature type="transmembrane region" description="Helical" evidence="1">
    <location>
        <begin position="92"/>
        <end position="116"/>
    </location>
</feature>
<dbReference type="InterPro" id="IPR026961">
    <property type="entry name" value="PGG_dom"/>
</dbReference>
<dbReference type="PANTHER" id="PTHR24177:SF470">
    <property type="entry name" value="ANKYRIN REPEAT PROTEIN"/>
    <property type="match status" value="1"/>
</dbReference>